<reference evidence="1 2" key="1">
    <citation type="journal article" date="2014" name="BMC Genomics">
        <title>Comparison of environmental and isolate Sulfobacillus genomes reveals diverse carbon, sulfur, nitrogen, and hydrogen metabolisms.</title>
        <authorList>
            <person name="Justice N.B."/>
            <person name="Norman A."/>
            <person name="Brown C.T."/>
            <person name="Singh A."/>
            <person name="Thomas B.C."/>
            <person name="Banfield J.F."/>
        </authorList>
    </citation>
    <scope>NUCLEOTIDE SEQUENCE [LARGE SCALE GENOMIC DNA]</scope>
    <source>
        <strain evidence="1">AMDSBA1</strain>
    </source>
</reference>
<name>A0A2T2WN95_9FIRM</name>
<gene>
    <name evidence="1" type="ORF">C7B43_19855</name>
</gene>
<protein>
    <submittedName>
        <fullName evidence="1">Uncharacterized protein</fullName>
    </submittedName>
</protein>
<proteinExistence type="predicted"/>
<accession>A0A2T2WN95</accession>
<comment type="caution">
    <text evidence="1">The sequence shown here is derived from an EMBL/GenBank/DDBJ whole genome shotgun (WGS) entry which is preliminary data.</text>
</comment>
<dbReference type="AlphaFoldDB" id="A0A2T2WN95"/>
<dbReference type="InterPro" id="IPR021292">
    <property type="entry name" value="DUF2863"/>
</dbReference>
<evidence type="ECO:0000313" key="2">
    <source>
        <dbReference type="Proteomes" id="UP000242699"/>
    </source>
</evidence>
<organism evidence="1 2">
    <name type="scientific">Sulfobacillus benefaciens</name>
    <dbReference type="NCBI Taxonomy" id="453960"/>
    <lineage>
        <taxon>Bacteria</taxon>
        <taxon>Bacillati</taxon>
        <taxon>Bacillota</taxon>
        <taxon>Clostridia</taxon>
        <taxon>Eubacteriales</taxon>
        <taxon>Clostridiales Family XVII. Incertae Sedis</taxon>
        <taxon>Sulfobacillus</taxon>
    </lineage>
</organism>
<dbReference type="Proteomes" id="UP000242699">
    <property type="component" value="Unassembled WGS sequence"/>
</dbReference>
<dbReference type="EMBL" id="PXYT01000090">
    <property type="protein sequence ID" value="PSR23704.1"/>
    <property type="molecule type" value="Genomic_DNA"/>
</dbReference>
<dbReference type="Pfam" id="PF11062">
    <property type="entry name" value="DUF2863"/>
    <property type="match status" value="1"/>
</dbReference>
<evidence type="ECO:0000313" key="1">
    <source>
        <dbReference type="EMBL" id="PSR23704.1"/>
    </source>
</evidence>
<sequence>MSKSLSSSRKLQSRKSQKSRKISVLTRLVQLAQKVTANPQVEGLSPIEQELIDLVERLIVQGSDHTLRQAMDQLQALNHPDAAHLIEFWAHDAASFTTLGWKTSETSGPVPGTASIMVIPLIVESSQTLSIPLSIPNRETMFELVRSFRRHGLIGPGPMAVVFPGLYRLEDLPRSWSAQRHWLDQCLAAVTNQGDEIPPPTPEPEPLTVFATQHRVFLRFLVGIALFADDDRERGPLGDNTFWDDDTSEIFAKPLEAWQQDAAAILSAVIPQATFNITRPSSWEDGLDAGRAMQNTLRLQHSLVNFIITQDVDPDGVIVALTWEAATRSWIITIEMVNTAIEAITVESEPISWACKLSPHEEIALILDTLQTYGIVHTIIEERE</sequence>